<evidence type="ECO:0000256" key="1">
    <source>
        <dbReference type="SAM" id="SignalP"/>
    </source>
</evidence>
<organism evidence="2 3">
    <name type="scientific">Psychrobacillus psychrotolerans</name>
    <dbReference type="NCBI Taxonomy" id="126156"/>
    <lineage>
        <taxon>Bacteria</taxon>
        <taxon>Bacillati</taxon>
        <taxon>Bacillota</taxon>
        <taxon>Bacilli</taxon>
        <taxon>Bacillales</taxon>
        <taxon>Bacillaceae</taxon>
        <taxon>Psychrobacillus</taxon>
    </lineage>
</organism>
<sequence length="391" mass="43243">MVKKIIAMIILGMFFIAPYQVQAEESKEKTGGILSETTDQLLGTTENLVKTMQTTIQDVENVIPVLKPVTKVVSEVEKITLPIIEDVVIGVTDTTETTLTKVVEGVDKTVNTLPTVPVVTPIFTTTTHTLNGVVSEVKTVVNSSEETVKNVVDIVVEEKERNPIVEIPKDQAIVGSPKDQTIVDSSKDPIIEDTPPKTSIETIPINQPIENLNQDSTNLSFEKESVYPIIEKKTPIDDTVAIETVKEETSLTEVAVEDDLRLAEKDFEIYSNNMEVLDAKMALDNRIKIQAKVIQNKDVQLPVNPATPLGPDSQMVLTSGITWNGQGNSFSSSGSFISSGNDILLGFLPAEEMLKEMTKKKWYHKNSYAIIQWIHTPLRKPPELTPFLYVI</sequence>
<gene>
    <name evidence="2" type="ORF">SAMN05421670_1601</name>
</gene>
<feature type="signal peptide" evidence="1">
    <location>
        <begin position="1"/>
        <end position="23"/>
    </location>
</feature>
<dbReference type="EMBL" id="FOXU01000002">
    <property type="protein sequence ID" value="SFQ32828.1"/>
    <property type="molecule type" value="Genomic_DNA"/>
</dbReference>
<dbReference type="STRING" id="126156.SAMN05421670_1601"/>
<evidence type="ECO:0000313" key="2">
    <source>
        <dbReference type="EMBL" id="SFQ32828.1"/>
    </source>
</evidence>
<keyword evidence="1" id="KW-0732">Signal</keyword>
<name>A0A1I5XLM0_9BACI</name>
<keyword evidence="3" id="KW-1185">Reference proteome</keyword>
<evidence type="ECO:0000313" key="3">
    <source>
        <dbReference type="Proteomes" id="UP000198734"/>
    </source>
</evidence>
<dbReference type="RefSeq" id="WP_093535969.1">
    <property type="nucleotide sequence ID" value="NZ_FOXU01000002.1"/>
</dbReference>
<protein>
    <submittedName>
        <fullName evidence="2">Uncharacterized protein</fullName>
    </submittedName>
</protein>
<dbReference type="AlphaFoldDB" id="A0A1I5XLM0"/>
<dbReference type="Proteomes" id="UP000198734">
    <property type="component" value="Unassembled WGS sequence"/>
</dbReference>
<dbReference type="OrthoDB" id="2991770at2"/>
<accession>A0A1I5XLM0</accession>
<reference evidence="3" key="1">
    <citation type="submission" date="2016-10" db="EMBL/GenBank/DDBJ databases">
        <authorList>
            <person name="Varghese N."/>
            <person name="Submissions S."/>
        </authorList>
    </citation>
    <scope>NUCLEOTIDE SEQUENCE [LARGE SCALE GENOMIC DNA]</scope>
    <source>
        <strain evidence="3">DSM 11706</strain>
    </source>
</reference>
<proteinExistence type="predicted"/>
<feature type="chain" id="PRO_5011739783" evidence="1">
    <location>
        <begin position="24"/>
        <end position="391"/>
    </location>
</feature>